<proteinExistence type="predicted"/>
<dbReference type="Proteomes" id="UP000002421">
    <property type="component" value="Segment"/>
</dbReference>
<sequence>MVLEDINVARPRYLQWTLFRDYHYAVFNERGEMVMILVMTKGTLRSYWVKELNPKTQNVVYENHEIHARMMACRYIRESEDLVAKLESEQPPGQYFLSVVNASGKRLYNISIWI</sequence>
<keyword evidence="2" id="KW-1185">Reference proteome</keyword>
<organismHost>
    <name type="scientific">Pseudomonas chlororaphis</name>
    <dbReference type="NCBI Taxonomy" id="587753"/>
</organismHost>
<name>B3FJR3_BP201</name>
<dbReference type="RefSeq" id="YP_001957124.1">
    <property type="nucleotide sequence ID" value="NC_010821.1"/>
</dbReference>
<organism evidence="1 2">
    <name type="scientific">Pseudomonas phage 201phi2-1</name>
    <name type="common">Pseudomonas chlororaphis phage 201phi2-1</name>
    <dbReference type="NCBI Taxonomy" id="198110"/>
    <lineage>
        <taxon>Viruses</taxon>
        <taxon>Duplodnaviria</taxon>
        <taxon>Heunggongvirae</taxon>
        <taxon>Uroviricota</taxon>
        <taxon>Caudoviricetes</taxon>
        <taxon>Chimalliviridae</taxon>
        <taxon>Serwervirus</taxon>
        <taxon>Serwervirus 201phi21</taxon>
    </lineage>
</organism>
<evidence type="ECO:0000313" key="1">
    <source>
        <dbReference type="EMBL" id="ABY63228.1"/>
    </source>
</evidence>
<gene>
    <name evidence="1" type="ORF">201phi2-1p404</name>
</gene>
<protein>
    <submittedName>
        <fullName evidence="1">Uncharacterized protein</fullName>
    </submittedName>
</protein>
<dbReference type="EMBL" id="EU197055">
    <property type="protein sequence ID" value="ABY63228.1"/>
    <property type="molecule type" value="Genomic_DNA"/>
</dbReference>
<evidence type="ECO:0000313" key="2">
    <source>
        <dbReference type="Proteomes" id="UP000002421"/>
    </source>
</evidence>
<dbReference type="KEGG" id="vg:6372570"/>
<accession>B3FJR3</accession>
<reference evidence="1 2" key="1">
    <citation type="journal article" date="2008" name="Virology">
        <title>Characterization of Pseudomonas chlororaphis myovirus 201varphi2-1 via genomic sequencing, mass spectrometry, and electron microscopy.</title>
        <authorList>
            <person name="Thomas J.A."/>
            <person name="Rolando M.R."/>
            <person name="Carroll C.A."/>
            <person name="Shen P.S."/>
            <person name="Belnap D.M."/>
            <person name="Weintraub S.T."/>
            <person name="Serwer P."/>
            <person name="Hardies S.C."/>
        </authorList>
    </citation>
    <scope>NUCLEOTIDE SEQUENCE</scope>
</reference>